<evidence type="ECO:0000313" key="3">
    <source>
        <dbReference type="Proteomes" id="UP000053947"/>
    </source>
</evidence>
<evidence type="ECO:0000313" key="2">
    <source>
        <dbReference type="EMBL" id="KTB47714.1"/>
    </source>
</evidence>
<name>A0A0W0GGP1_9CHLR</name>
<dbReference type="AlphaFoldDB" id="A0A0W0GGP1"/>
<feature type="region of interest" description="Disordered" evidence="1">
    <location>
        <begin position="1"/>
        <end position="28"/>
    </location>
</feature>
<gene>
    <name evidence="2" type="ORF">DEALK_05590</name>
</gene>
<dbReference type="RefSeq" id="WP_058438456.1">
    <property type="nucleotide sequence ID" value="NZ_KQ758903.1"/>
</dbReference>
<dbReference type="EMBL" id="LFDV01000002">
    <property type="protein sequence ID" value="KTB47714.1"/>
    <property type="molecule type" value="Genomic_DNA"/>
</dbReference>
<proteinExistence type="predicted"/>
<keyword evidence="3" id="KW-1185">Reference proteome</keyword>
<dbReference type="Proteomes" id="UP000053947">
    <property type="component" value="Unassembled WGS sequence"/>
</dbReference>
<organism evidence="2 3">
    <name type="scientific">Dehalogenimonas alkenigignens</name>
    <dbReference type="NCBI Taxonomy" id="1217799"/>
    <lineage>
        <taxon>Bacteria</taxon>
        <taxon>Bacillati</taxon>
        <taxon>Chloroflexota</taxon>
        <taxon>Dehalococcoidia</taxon>
        <taxon>Dehalococcoidales</taxon>
        <taxon>Dehalococcoidaceae</taxon>
        <taxon>Dehalogenimonas</taxon>
    </lineage>
</organism>
<sequence>MNISTDVPVTPPALPRRRGAQPGNRNAVSHGYYSKKRAEAFRRVFSDSGYAGYDLDIVLALWQTALLGGGLPGPAGLRDGSFNHLCALVRRKYRLPRRGHDDELAAYFLRLCFDLAFTPSLRSRLAAALRPGPSPAMKAEG</sequence>
<comment type="caution">
    <text evidence="2">The sequence shown here is derived from an EMBL/GenBank/DDBJ whole genome shotgun (WGS) entry which is preliminary data.</text>
</comment>
<reference evidence="2 3" key="1">
    <citation type="submission" date="2015-06" db="EMBL/GenBank/DDBJ databases">
        <title>Genome sequence of the organohalide-respiring Dehalogenimonas alkenigignens type strain (IP3-3T).</title>
        <authorList>
            <person name="Key T.A."/>
            <person name="Richmond D.P."/>
            <person name="Bowman K.S."/>
            <person name="Cho Y.-J."/>
            <person name="Chun J."/>
            <person name="da Costa M.S."/>
            <person name="Rainey F.A."/>
            <person name="Moe W.M."/>
        </authorList>
    </citation>
    <scope>NUCLEOTIDE SEQUENCE [LARGE SCALE GENOMIC DNA]</scope>
    <source>
        <strain evidence="2 3">IP3-3</strain>
    </source>
</reference>
<evidence type="ECO:0000256" key="1">
    <source>
        <dbReference type="SAM" id="MobiDB-lite"/>
    </source>
</evidence>
<protein>
    <submittedName>
        <fullName evidence="2">Uncharacterized protein</fullName>
    </submittedName>
</protein>
<dbReference type="STRING" id="1217799.DEALK_05590"/>
<accession>A0A0W0GGP1</accession>